<name>A0A7C9ECZ3_OPUST</name>
<evidence type="ECO:0000313" key="1">
    <source>
        <dbReference type="EMBL" id="MBA4662486.1"/>
    </source>
</evidence>
<reference evidence="1" key="2">
    <citation type="submission" date="2020-07" db="EMBL/GenBank/DDBJ databases">
        <authorList>
            <person name="Vera ALvarez R."/>
            <person name="Arias-Moreno D.M."/>
            <person name="Jimenez-Jacinto V."/>
            <person name="Jimenez-Bremont J.F."/>
            <person name="Swaminathan K."/>
            <person name="Moose S.P."/>
            <person name="Guerrero-Gonzalez M.L."/>
            <person name="Marino-Ramirez L."/>
            <person name="Landsman D."/>
            <person name="Rodriguez-Kessler M."/>
            <person name="Delgado-Sanchez P."/>
        </authorList>
    </citation>
    <scope>NUCLEOTIDE SEQUENCE</scope>
    <source>
        <tissue evidence="1">Cladode</tissue>
    </source>
</reference>
<dbReference type="EMBL" id="GISG01216025">
    <property type="protein sequence ID" value="MBA4662486.1"/>
    <property type="molecule type" value="Transcribed_RNA"/>
</dbReference>
<reference evidence="1" key="1">
    <citation type="journal article" date="2013" name="J. Plant Res.">
        <title>Effect of fungi and light on seed germination of three Opuntia species from semiarid lands of central Mexico.</title>
        <authorList>
            <person name="Delgado-Sanchez P."/>
            <person name="Jimenez-Bremont J.F."/>
            <person name="Guerrero-Gonzalez Mde L."/>
            <person name="Flores J."/>
        </authorList>
    </citation>
    <scope>NUCLEOTIDE SEQUENCE</scope>
    <source>
        <tissue evidence="1">Cladode</tissue>
    </source>
</reference>
<protein>
    <submittedName>
        <fullName evidence="1">Uncharacterized protein</fullName>
    </submittedName>
</protein>
<dbReference type="AlphaFoldDB" id="A0A7C9ECZ3"/>
<proteinExistence type="predicted"/>
<sequence>MITVMRELRMNSGCTGRRVSSKGKEMNCIGLNSLMKNIYPGEREKMVGSLIGTIEMSMRKNGLAILMEERSTMAMTKTQEGMVSNLIEGTGLRMKVECSIGEKRMCIHVESNLVMR</sequence>
<organism evidence="1">
    <name type="scientific">Opuntia streptacantha</name>
    <name type="common">Prickly pear cactus</name>
    <name type="synonym">Opuntia cardona</name>
    <dbReference type="NCBI Taxonomy" id="393608"/>
    <lineage>
        <taxon>Eukaryota</taxon>
        <taxon>Viridiplantae</taxon>
        <taxon>Streptophyta</taxon>
        <taxon>Embryophyta</taxon>
        <taxon>Tracheophyta</taxon>
        <taxon>Spermatophyta</taxon>
        <taxon>Magnoliopsida</taxon>
        <taxon>eudicotyledons</taxon>
        <taxon>Gunneridae</taxon>
        <taxon>Pentapetalae</taxon>
        <taxon>Caryophyllales</taxon>
        <taxon>Cactineae</taxon>
        <taxon>Cactaceae</taxon>
        <taxon>Opuntioideae</taxon>
        <taxon>Opuntia</taxon>
    </lineage>
</organism>
<accession>A0A7C9ECZ3</accession>